<name>A0ABD1P896_9LAMI</name>
<organism evidence="1 2">
    <name type="scientific">Abeliophyllum distichum</name>
    <dbReference type="NCBI Taxonomy" id="126358"/>
    <lineage>
        <taxon>Eukaryota</taxon>
        <taxon>Viridiplantae</taxon>
        <taxon>Streptophyta</taxon>
        <taxon>Embryophyta</taxon>
        <taxon>Tracheophyta</taxon>
        <taxon>Spermatophyta</taxon>
        <taxon>Magnoliopsida</taxon>
        <taxon>eudicotyledons</taxon>
        <taxon>Gunneridae</taxon>
        <taxon>Pentapetalae</taxon>
        <taxon>asterids</taxon>
        <taxon>lamiids</taxon>
        <taxon>Lamiales</taxon>
        <taxon>Oleaceae</taxon>
        <taxon>Forsythieae</taxon>
        <taxon>Abeliophyllum</taxon>
    </lineage>
</organism>
<evidence type="ECO:0000313" key="2">
    <source>
        <dbReference type="Proteomes" id="UP001604336"/>
    </source>
</evidence>
<sequence>MALPTLGKSPVLGFEQWLENMIGQDIADAMSKKSSRQQSLILEEDPFVLEVMVVPLTRDLEQPKMEKYDGSYDPTDHLRTFVDLMRLRATPDAIMSRAFPPTLK</sequence>
<dbReference type="AlphaFoldDB" id="A0ABD1P896"/>
<dbReference type="EMBL" id="JBFOLK010000014">
    <property type="protein sequence ID" value="KAL2460098.1"/>
    <property type="molecule type" value="Genomic_DNA"/>
</dbReference>
<dbReference type="Proteomes" id="UP001604336">
    <property type="component" value="Unassembled WGS sequence"/>
</dbReference>
<reference evidence="2" key="1">
    <citation type="submission" date="2024-07" db="EMBL/GenBank/DDBJ databases">
        <title>Two chromosome-level genome assemblies of Korean endemic species Abeliophyllum distichum and Forsythia ovata (Oleaceae).</title>
        <authorList>
            <person name="Jang H."/>
        </authorList>
    </citation>
    <scope>NUCLEOTIDE SEQUENCE [LARGE SCALE GENOMIC DNA]</scope>
</reference>
<keyword evidence="2" id="KW-1185">Reference proteome</keyword>
<gene>
    <name evidence="1" type="ORF">Adt_43518</name>
</gene>
<accession>A0ABD1P896</accession>
<evidence type="ECO:0000313" key="1">
    <source>
        <dbReference type="EMBL" id="KAL2460098.1"/>
    </source>
</evidence>
<proteinExistence type="predicted"/>
<comment type="caution">
    <text evidence="1">The sequence shown here is derived from an EMBL/GenBank/DDBJ whole genome shotgun (WGS) entry which is preliminary data.</text>
</comment>
<protein>
    <submittedName>
        <fullName evidence="1">Uncharacterized protein</fullName>
    </submittedName>
</protein>